<protein>
    <submittedName>
        <fullName evidence="1">Uncharacterized protein</fullName>
    </submittedName>
</protein>
<gene>
    <name evidence="1" type="ORF">S01H1_45362</name>
</gene>
<name>X0UII3_9ZZZZ</name>
<proteinExistence type="predicted"/>
<evidence type="ECO:0000313" key="1">
    <source>
        <dbReference type="EMBL" id="GAG00188.1"/>
    </source>
</evidence>
<comment type="caution">
    <text evidence="1">The sequence shown here is derived from an EMBL/GenBank/DDBJ whole genome shotgun (WGS) entry which is preliminary data.</text>
</comment>
<feature type="non-terminal residue" evidence="1">
    <location>
        <position position="83"/>
    </location>
</feature>
<organism evidence="1">
    <name type="scientific">marine sediment metagenome</name>
    <dbReference type="NCBI Taxonomy" id="412755"/>
    <lineage>
        <taxon>unclassified sequences</taxon>
        <taxon>metagenomes</taxon>
        <taxon>ecological metagenomes</taxon>
    </lineage>
</organism>
<dbReference type="EMBL" id="BARS01028982">
    <property type="protein sequence ID" value="GAG00188.1"/>
    <property type="molecule type" value="Genomic_DNA"/>
</dbReference>
<sequence length="83" mass="8797">MRLLKALSIAGVILFVGVFAWPQHGTTPGSVHGQPGLTPVEEAEAVVASIYDDATAIWTFNEINGLGYEGNDGFEGLTFDNSD</sequence>
<accession>X0UII3</accession>
<reference evidence="1" key="1">
    <citation type="journal article" date="2014" name="Front. Microbiol.">
        <title>High frequency of phylogenetically diverse reductive dehalogenase-homologous genes in deep subseafloor sedimentary metagenomes.</title>
        <authorList>
            <person name="Kawai M."/>
            <person name="Futagami T."/>
            <person name="Toyoda A."/>
            <person name="Takaki Y."/>
            <person name="Nishi S."/>
            <person name="Hori S."/>
            <person name="Arai W."/>
            <person name="Tsubouchi T."/>
            <person name="Morono Y."/>
            <person name="Uchiyama I."/>
            <person name="Ito T."/>
            <person name="Fujiyama A."/>
            <person name="Inagaki F."/>
            <person name="Takami H."/>
        </authorList>
    </citation>
    <scope>NUCLEOTIDE SEQUENCE</scope>
    <source>
        <strain evidence="1">Expedition CK06-06</strain>
    </source>
</reference>
<dbReference type="AlphaFoldDB" id="X0UII3"/>